<evidence type="ECO:0000313" key="8">
    <source>
        <dbReference type="Proteomes" id="UP000826651"/>
    </source>
</evidence>
<evidence type="ECO:0000256" key="5">
    <source>
        <dbReference type="ARBA" id="ARBA00023014"/>
    </source>
</evidence>
<evidence type="ECO:0000259" key="6">
    <source>
        <dbReference type="PROSITE" id="PS51085"/>
    </source>
</evidence>
<evidence type="ECO:0000256" key="1">
    <source>
        <dbReference type="ARBA" id="ARBA00022714"/>
    </source>
</evidence>
<dbReference type="PANTHER" id="PTHR44379">
    <property type="entry name" value="OXIDOREDUCTASE WITH IRON-SULFUR SUBUNIT"/>
    <property type="match status" value="1"/>
</dbReference>
<dbReference type="Pfam" id="PF00111">
    <property type="entry name" value="Fer2"/>
    <property type="match status" value="1"/>
</dbReference>
<dbReference type="InterPro" id="IPR036010">
    <property type="entry name" value="2Fe-2S_ferredoxin-like_sf"/>
</dbReference>
<dbReference type="EMBL" id="JAGSHT010000002">
    <property type="protein sequence ID" value="MBZ2194838.1"/>
    <property type="molecule type" value="Genomic_DNA"/>
</dbReference>
<dbReference type="Pfam" id="PF01799">
    <property type="entry name" value="Fer2_2"/>
    <property type="match status" value="1"/>
</dbReference>
<dbReference type="InterPro" id="IPR006058">
    <property type="entry name" value="2Fe2S_fd_BS"/>
</dbReference>
<keyword evidence="5" id="KW-0411">Iron-sulfur</keyword>
<keyword evidence="3" id="KW-0560">Oxidoreductase</keyword>
<organism evidence="7 8">
    <name type="scientific">Occultella gossypii</name>
    <dbReference type="NCBI Taxonomy" id="2800820"/>
    <lineage>
        <taxon>Bacteria</taxon>
        <taxon>Bacillati</taxon>
        <taxon>Actinomycetota</taxon>
        <taxon>Actinomycetes</taxon>
        <taxon>Micrococcales</taxon>
        <taxon>Ruaniaceae</taxon>
        <taxon>Occultella</taxon>
    </lineage>
</organism>
<protein>
    <submittedName>
        <fullName evidence="7">(2Fe-2S)-binding protein</fullName>
    </submittedName>
</protein>
<reference evidence="7 8" key="1">
    <citation type="submission" date="2021-04" db="EMBL/GenBank/DDBJ databases">
        <title>Ruania sp. nov., isolated from sandy soil of mangrove forest.</title>
        <authorList>
            <person name="Ge X."/>
            <person name="Huang R."/>
            <person name="Liu W."/>
        </authorList>
    </citation>
    <scope>NUCLEOTIDE SEQUENCE [LARGE SCALE GENOMIC DNA]</scope>
    <source>
        <strain evidence="7 8">N2-46</strain>
    </source>
</reference>
<dbReference type="SUPFAM" id="SSF47741">
    <property type="entry name" value="CO dehydrogenase ISP C-domain like"/>
    <property type="match status" value="1"/>
</dbReference>
<proteinExistence type="predicted"/>
<keyword evidence="1" id="KW-0001">2Fe-2S</keyword>
<keyword evidence="2" id="KW-0479">Metal-binding</keyword>
<dbReference type="Gene3D" id="1.10.150.120">
    <property type="entry name" value="[2Fe-2S]-binding domain"/>
    <property type="match status" value="1"/>
</dbReference>
<dbReference type="InterPro" id="IPR002888">
    <property type="entry name" value="2Fe-2S-bd"/>
</dbReference>
<sequence length="156" mass="16174">MHVNGDPVATPAEADHGLRLLDYLRDHLGLTGAKEGCGMGECGSCTVIIDGRAITSCLVLVGQVLDAEIRTVEGLAAAGHGPLQDAFVARQAVQCGYCIPGVLNSCAALLDRDPDPTDAQICEALDGNLCRCTAYNRFYDAVHDAAAARHPNGAGA</sequence>
<evidence type="ECO:0000313" key="7">
    <source>
        <dbReference type="EMBL" id="MBZ2194838.1"/>
    </source>
</evidence>
<name>A0ABS7S3D5_9MICO</name>
<keyword evidence="8" id="KW-1185">Reference proteome</keyword>
<dbReference type="InterPro" id="IPR012675">
    <property type="entry name" value="Beta-grasp_dom_sf"/>
</dbReference>
<gene>
    <name evidence="7" type="ORF">KCQ71_01635</name>
</gene>
<comment type="caution">
    <text evidence="7">The sequence shown here is derived from an EMBL/GenBank/DDBJ whole genome shotgun (WGS) entry which is preliminary data.</text>
</comment>
<dbReference type="Proteomes" id="UP000826651">
    <property type="component" value="Unassembled WGS sequence"/>
</dbReference>
<accession>A0ABS7S3D5</accession>
<feature type="domain" description="2Fe-2S ferredoxin-type" evidence="6">
    <location>
        <begin position="1"/>
        <end position="75"/>
    </location>
</feature>
<evidence type="ECO:0000256" key="4">
    <source>
        <dbReference type="ARBA" id="ARBA00023004"/>
    </source>
</evidence>
<dbReference type="SUPFAM" id="SSF54292">
    <property type="entry name" value="2Fe-2S ferredoxin-like"/>
    <property type="match status" value="1"/>
</dbReference>
<dbReference type="InterPro" id="IPR036884">
    <property type="entry name" value="2Fe-2S-bd_dom_sf"/>
</dbReference>
<dbReference type="RefSeq" id="WP_223402141.1">
    <property type="nucleotide sequence ID" value="NZ_JAGSHT010000002.1"/>
</dbReference>
<dbReference type="Gene3D" id="3.10.20.30">
    <property type="match status" value="1"/>
</dbReference>
<dbReference type="InterPro" id="IPR001041">
    <property type="entry name" value="2Fe-2S_ferredoxin-type"/>
</dbReference>
<dbReference type="PROSITE" id="PS00197">
    <property type="entry name" value="2FE2S_FER_1"/>
    <property type="match status" value="1"/>
</dbReference>
<dbReference type="InterPro" id="IPR051452">
    <property type="entry name" value="Diverse_Oxidoreductases"/>
</dbReference>
<evidence type="ECO:0000256" key="3">
    <source>
        <dbReference type="ARBA" id="ARBA00023002"/>
    </source>
</evidence>
<evidence type="ECO:0000256" key="2">
    <source>
        <dbReference type="ARBA" id="ARBA00022723"/>
    </source>
</evidence>
<dbReference type="PANTHER" id="PTHR44379:SF5">
    <property type="entry name" value="OXIDOREDUCTASE WITH IRON-SULFUR SUBUNIT"/>
    <property type="match status" value="1"/>
</dbReference>
<dbReference type="PROSITE" id="PS51085">
    <property type="entry name" value="2FE2S_FER_2"/>
    <property type="match status" value="1"/>
</dbReference>
<keyword evidence="4" id="KW-0408">Iron</keyword>